<dbReference type="FunFam" id="3.50.50.60:FF:000145">
    <property type="entry name" value="tRNA uridine 5-carboxymethylaminomethyl modification enzyme"/>
    <property type="match status" value="1"/>
</dbReference>
<dbReference type="InterPro" id="IPR049312">
    <property type="entry name" value="GIDA_C_N"/>
</dbReference>
<dbReference type="Gene3D" id="3.50.50.60">
    <property type="entry name" value="FAD/NAD(P)-binding domain"/>
    <property type="match status" value="2"/>
</dbReference>
<comment type="function">
    <text evidence="6">Component of the MSS1-MTO1 complex that catalyzes the 5-carboxymethylaminomethyluridine (cmnm(5)U) modification at the 34th wobble position (U34) of mitochondrial tRNAs.</text>
</comment>
<dbReference type="InterPro" id="IPR002218">
    <property type="entry name" value="MnmG-rel"/>
</dbReference>
<evidence type="ECO:0000313" key="9">
    <source>
        <dbReference type="Proteomes" id="UP000469558"/>
    </source>
</evidence>
<dbReference type="Proteomes" id="UP000469558">
    <property type="component" value="Unassembled WGS sequence"/>
</dbReference>
<dbReference type="OrthoDB" id="3329at2759"/>
<evidence type="ECO:0000256" key="1">
    <source>
        <dbReference type="ARBA" id="ARBA00001974"/>
    </source>
</evidence>
<dbReference type="Pfam" id="PF13932">
    <property type="entry name" value="SAM_GIDA_C"/>
    <property type="match status" value="1"/>
</dbReference>
<name>A0A8T9C415_9HELO</name>
<dbReference type="PROSITE" id="PS01281">
    <property type="entry name" value="GIDA_2"/>
    <property type="match status" value="1"/>
</dbReference>
<dbReference type="InterPro" id="IPR004416">
    <property type="entry name" value="MnmG"/>
</dbReference>
<feature type="domain" description="tRNA uridine 5-carboxymethylaminomethyl modification enzyme C-terminal subdomain" evidence="7">
    <location>
        <begin position="580"/>
        <end position="651"/>
    </location>
</feature>
<accession>A0A8T9C415</accession>
<keyword evidence="5" id="KW-0274">FAD</keyword>
<dbReference type="PROSITE" id="PS01280">
    <property type="entry name" value="GIDA_1"/>
    <property type="match status" value="1"/>
</dbReference>
<evidence type="ECO:0000256" key="5">
    <source>
        <dbReference type="ARBA" id="ARBA00022827"/>
    </source>
</evidence>
<dbReference type="InterPro" id="IPR026904">
    <property type="entry name" value="MnmG_C"/>
</dbReference>
<proteinExistence type="inferred from homology"/>
<dbReference type="PANTHER" id="PTHR11806">
    <property type="entry name" value="GLUCOSE INHIBITED DIVISION PROTEIN A"/>
    <property type="match status" value="1"/>
</dbReference>
<evidence type="ECO:0000259" key="7">
    <source>
        <dbReference type="SMART" id="SM01228"/>
    </source>
</evidence>
<gene>
    <name evidence="8" type="primary">MTO1</name>
    <name evidence="8" type="ORF">LSUE1_G005275</name>
</gene>
<dbReference type="InterPro" id="IPR040131">
    <property type="entry name" value="MnmG_N"/>
</dbReference>
<comment type="cofactor">
    <cofactor evidence="1">
        <name>FAD</name>
        <dbReference type="ChEBI" id="CHEBI:57692"/>
    </cofactor>
</comment>
<dbReference type="GO" id="GO:0005739">
    <property type="term" value="C:mitochondrion"/>
    <property type="evidence" value="ECO:0007669"/>
    <property type="project" value="GOC"/>
</dbReference>
<dbReference type="PANTHER" id="PTHR11806:SF0">
    <property type="entry name" value="PROTEIN MTO1 HOMOLOG, MITOCHONDRIAL"/>
    <property type="match status" value="1"/>
</dbReference>
<keyword evidence="4" id="KW-0819">tRNA processing</keyword>
<dbReference type="NCBIfam" id="TIGR00136">
    <property type="entry name" value="mnmG_gidA"/>
    <property type="match status" value="1"/>
</dbReference>
<dbReference type="InterPro" id="IPR044920">
    <property type="entry name" value="MnmG_C_subdom_sf"/>
</dbReference>
<keyword evidence="9" id="KW-1185">Reference proteome</keyword>
<evidence type="ECO:0000313" key="8">
    <source>
        <dbReference type="EMBL" id="TVY71559.1"/>
    </source>
</evidence>
<protein>
    <submittedName>
        <fullName evidence="8">Mitochondrial translation optimization protein</fullName>
    </submittedName>
</protein>
<keyword evidence="3" id="KW-0285">Flavoprotein</keyword>
<dbReference type="InterPro" id="IPR036188">
    <property type="entry name" value="FAD/NAD-bd_sf"/>
</dbReference>
<comment type="similarity">
    <text evidence="2">Belongs to the MnmG family.</text>
</comment>
<dbReference type="AlphaFoldDB" id="A0A8T9C415"/>
<reference evidence="8 9" key="1">
    <citation type="submission" date="2018-05" db="EMBL/GenBank/DDBJ databases">
        <title>Genome sequencing and assembly of the regulated plant pathogen Lachnellula willkommii and related sister species for the development of diagnostic species identification markers.</title>
        <authorList>
            <person name="Giroux E."/>
            <person name="Bilodeau G."/>
        </authorList>
    </citation>
    <scope>NUCLEOTIDE SEQUENCE [LARGE SCALE GENOMIC DNA]</scope>
    <source>
        <strain evidence="8 9">CBS 268.59</strain>
    </source>
</reference>
<dbReference type="Gene3D" id="1.10.150.570">
    <property type="entry name" value="GidA associated domain, C-terminal subdomain"/>
    <property type="match status" value="1"/>
</dbReference>
<dbReference type="GO" id="GO:0050660">
    <property type="term" value="F:flavin adenine dinucleotide binding"/>
    <property type="evidence" value="ECO:0007669"/>
    <property type="project" value="InterPro"/>
</dbReference>
<dbReference type="EMBL" id="QGMK01001184">
    <property type="protein sequence ID" value="TVY71559.1"/>
    <property type="molecule type" value="Genomic_DNA"/>
</dbReference>
<evidence type="ECO:0000256" key="2">
    <source>
        <dbReference type="ARBA" id="ARBA00007653"/>
    </source>
</evidence>
<dbReference type="SUPFAM" id="SSF51905">
    <property type="entry name" value="FAD/NAD(P)-binding domain"/>
    <property type="match status" value="1"/>
</dbReference>
<dbReference type="SMART" id="SM01228">
    <property type="entry name" value="GIDA_assoc_3"/>
    <property type="match status" value="1"/>
</dbReference>
<sequence>MRRALVSGRQITWSRSLQSRYIRQQQRRFADVAEGVRPYDVVVIGGGHAGSEACAGAARAGARTALITPKLDNIGVCSCNPSFGGIGKGTMLREVDALDGVAGRIIDKAGVQFKVLNKKKGPAVWGPRAQIDRSLYQKYMREELESYPNLSIVPGSVADIIVVQDDASPAGKGKITGVRLESGEIIPTNQVVITTGTFLGGEIHIGLECRPAGRMGEAATFGLSKSLRDAGFQLGRLKTGTPPRLAKNSIDFTILETQPGDDPPTPFSYLNDTVAVKDQLLCHATYTNAAAHDVVRANLDKSIHIRETVKGPRYCPSLESKIIRFSDKERHIIWLEPEGFNSDVIYPNGISMTIPADAQEQLLRTIKGLEKVNMLQAGYGVEYDYVDPRSLKASLETKAIRGLFLAGQINGTTGYEEAAAQGIIAGINAGLASRAAPQLVLSRSDGYIGIMIDDLITKGVSEPYRMFTSRSEYRMSARADNADLRLTAKGREAGVVGDQRWSSFQDQVSQKEGLTAALKAKAVSAPDWIKDGFRVGNDTTRRTAFDVLRIAGVTVSDMERVVPAVANFSRNIQNRVGIEATYAPYVAQQTAAMKVFQKDENLKLPVDLEYGQVNGLSMHEKALLTATRPESVGQARRIEGMTPSGLIRLLAYVQTRNRVLKAAREVATANAELYGQS</sequence>
<evidence type="ECO:0000256" key="3">
    <source>
        <dbReference type="ARBA" id="ARBA00022630"/>
    </source>
</evidence>
<dbReference type="GO" id="GO:0070899">
    <property type="term" value="P:mitochondrial tRNA wobble uridine modification"/>
    <property type="evidence" value="ECO:0007669"/>
    <property type="project" value="UniProtKB-ARBA"/>
</dbReference>
<dbReference type="GO" id="GO:0030488">
    <property type="term" value="P:tRNA methylation"/>
    <property type="evidence" value="ECO:0007669"/>
    <property type="project" value="TreeGrafter"/>
</dbReference>
<dbReference type="FunFam" id="3.50.50.60:FF:000002">
    <property type="entry name" value="tRNA uridine 5-carboxymethylaminomethyl modification enzyme MnmG"/>
    <property type="match status" value="1"/>
</dbReference>
<dbReference type="Pfam" id="PF21680">
    <property type="entry name" value="GIDA_C_1st"/>
    <property type="match status" value="1"/>
</dbReference>
<dbReference type="Pfam" id="PF01134">
    <property type="entry name" value="GIDA"/>
    <property type="match status" value="1"/>
</dbReference>
<dbReference type="HAMAP" id="MF_00129">
    <property type="entry name" value="MnmG_GidA"/>
    <property type="match status" value="1"/>
</dbReference>
<dbReference type="InterPro" id="IPR020595">
    <property type="entry name" value="MnmG-rel_CS"/>
</dbReference>
<evidence type="ECO:0000256" key="6">
    <source>
        <dbReference type="ARBA" id="ARBA00054993"/>
    </source>
</evidence>
<dbReference type="FunFam" id="1.10.150.570:FF:000001">
    <property type="entry name" value="tRNA uridine 5-carboxymethylaminomethyl modification enzyme MnmG"/>
    <property type="match status" value="1"/>
</dbReference>
<comment type="caution">
    <text evidence="8">The sequence shown here is derived from an EMBL/GenBank/DDBJ whole genome shotgun (WGS) entry which is preliminary data.</text>
</comment>
<evidence type="ECO:0000256" key="4">
    <source>
        <dbReference type="ARBA" id="ARBA00022694"/>
    </source>
</evidence>
<dbReference type="InterPro" id="IPR047001">
    <property type="entry name" value="MnmG_C_subdom"/>
</dbReference>
<organism evidence="8 9">
    <name type="scientific">Lachnellula suecica</name>
    <dbReference type="NCBI Taxonomy" id="602035"/>
    <lineage>
        <taxon>Eukaryota</taxon>
        <taxon>Fungi</taxon>
        <taxon>Dikarya</taxon>
        <taxon>Ascomycota</taxon>
        <taxon>Pezizomycotina</taxon>
        <taxon>Leotiomycetes</taxon>
        <taxon>Helotiales</taxon>
        <taxon>Lachnaceae</taxon>
        <taxon>Lachnellula</taxon>
    </lineage>
</organism>